<comment type="caution">
    <text evidence="1">The sequence shown here is derived from an EMBL/GenBank/DDBJ whole genome shotgun (WGS) entry which is preliminary data.</text>
</comment>
<protein>
    <submittedName>
        <fullName evidence="1">Uncharacterized protein</fullName>
    </submittedName>
</protein>
<evidence type="ECO:0000313" key="1">
    <source>
        <dbReference type="EMBL" id="KAJ1370514.1"/>
    </source>
</evidence>
<gene>
    <name evidence="1" type="ORF">KIN20_032245</name>
</gene>
<evidence type="ECO:0000313" key="2">
    <source>
        <dbReference type="Proteomes" id="UP001196413"/>
    </source>
</evidence>
<proteinExistence type="predicted"/>
<dbReference type="AlphaFoldDB" id="A0AAD5R8I7"/>
<name>A0AAD5R8I7_PARTN</name>
<dbReference type="Proteomes" id="UP001196413">
    <property type="component" value="Unassembled WGS sequence"/>
</dbReference>
<keyword evidence="2" id="KW-1185">Reference proteome</keyword>
<sequence>MHRLPSRTTNHAKAQKSVSKQTAFRFLAEFCTGSNNLEDLLHFGHPQEVDHEAVIEAIGEESDIDYRRVGHRILKAENRKWKRGRWIPHELTARVPQLMRRPNHICCGH</sequence>
<accession>A0AAD5R8I7</accession>
<reference evidence="1" key="1">
    <citation type="submission" date="2021-06" db="EMBL/GenBank/DDBJ databases">
        <title>Parelaphostrongylus tenuis whole genome reference sequence.</title>
        <authorList>
            <person name="Garwood T.J."/>
            <person name="Larsen P.A."/>
            <person name="Fountain-Jones N.M."/>
            <person name="Garbe J.R."/>
            <person name="Macchietto M.G."/>
            <person name="Kania S.A."/>
            <person name="Gerhold R.W."/>
            <person name="Richards J.E."/>
            <person name="Wolf T.M."/>
        </authorList>
    </citation>
    <scope>NUCLEOTIDE SEQUENCE</scope>
    <source>
        <strain evidence="1">MNPRO001-30</strain>
        <tissue evidence="1">Meninges</tissue>
    </source>
</reference>
<organism evidence="1 2">
    <name type="scientific">Parelaphostrongylus tenuis</name>
    <name type="common">Meningeal worm</name>
    <dbReference type="NCBI Taxonomy" id="148309"/>
    <lineage>
        <taxon>Eukaryota</taxon>
        <taxon>Metazoa</taxon>
        <taxon>Ecdysozoa</taxon>
        <taxon>Nematoda</taxon>
        <taxon>Chromadorea</taxon>
        <taxon>Rhabditida</taxon>
        <taxon>Rhabditina</taxon>
        <taxon>Rhabditomorpha</taxon>
        <taxon>Strongyloidea</taxon>
        <taxon>Metastrongylidae</taxon>
        <taxon>Parelaphostrongylus</taxon>
    </lineage>
</organism>
<dbReference type="EMBL" id="JAHQIW010006788">
    <property type="protein sequence ID" value="KAJ1370514.1"/>
    <property type="molecule type" value="Genomic_DNA"/>
</dbReference>